<dbReference type="RefSeq" id="WP_054876844.1">
    <property type="nucleotide sequence ID" value="NZ_LKET01000067.1"/>
</dbReference>
<gene>
    <name evidence="2" type="ORF">OXPF_38770</name>
</gene>
<comment type="caution">
    <text evidence="2">The sequence shown here is derived from an EMBL/GenBank/DDBJ whole genome shotgun (WGS) entry which is preliminary data.</text>
</comment>
<sequence>MKKCTAYLITLTAMLCFFTSSAYGAPILTNNAKGTQYREQIKSKMQKISELQRANKKLVRVTENKIKKIDELMMYMPENRVLSLEHIQQEMDAIQKNIQTDFEKIIELDSSIWKLLNTANKSIEKKDYITGINLLDRAIEKLEMKHSLLIQYDKSLDQYMKFIQSVELK</sequence>
<evidence type="ECO:0000313" key="3">
    <source>
        <dbReference type="Proteomes" id="UP000050326"/>
    </source>
</evidence>
<dbReference type="AlphaFoldDB" id="A0A0P8WK29"/>
<accession>A0A0P8WK29</accession>
<dbReference type="EMBL" id="LKET01000067">
    <property type="protein sequence ID" value="KPU42577.1"/>
    <property type="molecule type" value="Genomic_DNA"/>
</dbReference>
<evidence type="ECO:0000256" key="1">
    <source>
        <dbReference type="SAM" id="SignalP"/>
    </source>
</evidence>
<feature type="chain" id="PRO_5038966062" evidence="1">
    <location>
        <begin position="25"/>
        <end position="169"/>
    </location>
</feature>
<name>A0A0P8WK29_9CLOT</name>
<dbReference type="OrthoDB" id="9948465at2"/>
<feature type="signal peptide" evidence="1">
    <location>
        <begin position="1"/>
        <end position="24"/>
    </location>
</feature>
<evidence type="ECO:0000313" key="2">
    <source>
        <dbReference type="EMBL" id="KPU42577.1"/>
    </source>
</evidence>
<proteinExistence type="predicted"/>
<keyword evidence="1" id="KW-0732">Signal</keyword>
<dbReference type="Proteomes" id="UP000050326">
    <property type="component" value="Unassembled WGS sequence"/>
</dbReference>
<keyword evidence="3" id="KW-1185">Reference proteome</keyword>
<organism evidence="2 3">
    <name type="scientific">Oxobacter pfennigii</name>
    <dbReference type="NCBI Taxonomy" id="36849"/>
    <lineage>
        <taxon>Bacteria</taxon>
        <taxon>Bacillati</taxon>
        <taxon>Bacillota</taxon>
        <taxon>Clostridia</taxon>
        <taxon>Eubacteriales</taxon>
        <taxon>Clostridiaceae</taxon>
        <taxon>Oxobacter</taxon>
    </lineage>
</organism>
<reference evidence="2 3" key="1">
    <citation type="submission" date="2015-09" db="EMBL/GenBank/DDBJ databases">
        <title>Genome sequence of Oxobacter pfennigii DSM 3222.</title>
        <authorList>
            <person name="Poehlein A."/>
            <person name="Bengelsdorf F.R."/>
            <person name="Schiel-Bengelsdorf B."/>
            <person name="Duerre P."/>
            <person name="Daniel R."/>
        </authorList>
    </citation>
    <scope>NUCLEOTIDE SEQUENCE [LARGE SCALE GENOMIC DNA]</scope>
    <source>
        <strain evidence="2 3">DSM 3222</strain>
    </source>
</reference>
<protein>
    <submittedName>
        <fullName evidence="2">Uncharacterized protein</fullName>
    </submittedName>
</protein>